<dbReference type="AlphaFoldDB" id="A0A2K8L529"/>
<feature type="domain" description="Rod shape-determining protein MreC beta-barrel core" evidence="5">
    <location>
        <begin position="116"/>
        <end position="254"/>
    </location>
</feature>
<comment type="similarity">
    <text evidence="1">Belongs to the MreC family.</text>
</comment>
<dbReference type="InterPro" id="IPR007221">
    <property type="entry name" value="MreC"/>
</dbReference>
<evidence type="ECO:0000313" key="7">
    <source>
        <dbReference type="Proteomes" id="UP000231637"/>
    </source>
</evidence>
<dbReference type="OrthoDB" id="9808025at2"/>
<dbReference type="GO" id="GO:0008360">
    <property type="term" value="P:regulation of cell shape"/>
    <property type="evidence" value="ECO:0007669"/>
    <property type="project" value="UniProtKB-KW"/>
</dbReference>
<reference evidence="6 7" key="1">
    <citation type="submission" date="2016-12" db="EMBL/GenBank/DDBJ databases">
        <title>Isolation and genomic insights into novel planktonic Zetaproteobacteria from stratified waters of the Chesapeake Bay.</title>
        <authorList>
            <person name="McAllister S.M."/>
            <person name="Kato S."/>
            <person name="Chan C.S."/>
            <person name="Chiu B.K."/>
            <person name="Field E.K."/>
        </authorList>
    </citation>
    <scope>NUCLEOTIDE SEQUENCE [LARGE SCALE GENOMIC DNA]</scope>
    <source>
        <strain evidence="6 7">CP-8</strain>
    </source>
</reference>
<sequence length="265" mass="29072">MRTVRRRYRVWVVSVMVVAGLLLIARVSSGSWPMLATWPALEALHAPVQWWEEISLWFSDRQKLQGDYLAFRKKAQQQAALIQEASSLREENRQLRNILDIAGITGYRWHAAKVRGRSPEAMSQRIILQVYGVSKDDVIVSSEGLVGVVDTTAENHATVRTIFDASIAVPVTIPGTSLAALARGQGESLSIEFVPEEFELAQGQVLYTSGAGGLFPPGIAVARINEVQSVPGELFVKVSAAPAAHWRRDNWLAVASHLHDSTAAP</sequence>
<dbReference type="InterPro" id="IPR042177">
    <property type="entry name" value="Cell/Rod_1"/>
</dbReference>
<evidence type="ECO:0000256" key="2">
    <source>
        <dbReference type="ARBA" id="ARBA00013855"/>
    </source>
</evidence>
<organism evidence="6 7">
    <name type="scientific">Mariprofundus ferrinatatus</name>
    <dbReference type="NCBI Taxonomy" id="1921087"/>
    <lineage>
        <taxon>Bacteria</taxon>
        <taxon>Pseudomonadati</taxon>
        <taxon>Pseudomonadota</taxon>
        <taxon>Candidatius Mariprofundia</taxon>
        <taxon>Mariprofundales</taxon>
        <taxon>Mariprofundaceae</taxon>
        <taxon>Mariprofundus</taxon>
    </lineage>
</organism>
<dbReference type="EMBL" id="CP018800">
    <property type="protein sequence ID" value="ATX80951.1"/>
    <property type="molecule type" value="Genomic_DNA"/>
</dbReference>
<evidence type="ECO:0000313" key="6">
    <source>
        <dbReference type="EMBL" id="ATX80951.1"/>
    </source>
</evidence>
<dbReference type="GO" id="GO:0005886">
    <property type="term" value="C:plasma membrane"/>
    <property type="evidence" value="ECO:0007669"/>
    <property type="project" value="TreeGrafter"/>
</dbReference>
<dbReference type="Gene3D" id="2.40.10.350">
    <property type="entry name" value="Rod shape-determining protein MreC, domain 2"/>
    <property type="match status" value="1"/>
</dbReference>
<name>A0A2K8L529_9PROT</name>
<dbReference type="Gene3D" id="2.40.10.340">
    <property type="entry name" value="Rod shape-determining protein MreC, domain 1"/>
    <property type="match status" value="1"/>
</dbReference>
<keyword evidence="7" id="KW-1185">Reference proteome</keyword>
<evidence type="ECO:0000256" key="4">
    <source>
        <dbReference type="ARBA" id="ARBA00032089"/>
    </source>
</evidence>
<dbReference type="PIRSF" id="PIRSF038471">
    <property type="entry name" value="MreC"/>
    <property type="match status" value="1"/>
</dbReference>
<dbReference type="PANTHER" id="PTHR34138">
    <property type="entry name" value="CELL SHAPE-DETERMINING PROTEIN MREC"/>
    <property type="match status" value="1"/>
</dbReference>
<evidence type="ECO:0000256" key="3">
    <source>
        <dbReference type="ARBA" id="ARBA00022960"/>
    </source>
</evidence>
<protein>
    <recommendedName>
        <fullName evidence="2">Cell shape-determining protein MreC</fullName>
    </recommendedName>
    <alternativeName>
        <fullName evidence="4">Cell shape protein MreC</fullName>
    </alternativeName>
</protein>
<dbReference type="Pfam" id="PF04085">
    <property type="entry name" value="MreC"/>
    <property type="match status" value="1"/>
</dbReference>
<dbReference type="InterPro" id="IPR055342">
    <property type="entry name" value="MreC_beta-barrel_core"/>
</dbReference>
<keyword evidence="3" id="KW-0133">Cell shape</keyword>
<dbReference type="InterPro" id="IPR042175">
    <property type="entry name" value="Cell/Rod_MreC_2"/>
</dbReference>
<gene>
    <name evidence="6" type="ORF">Ga0123462_0072</name>
</gene>
<dbReference type="Proteomes" id="UP000231637">
    <property type="component" value="Chromosome"/>
</dbReference>
<proteinExistence type="inferred from homology"/>
<dbReference type="RefSeq" id="WP_100264485.1">
    <property type="nucleotide sequence ID" value="NZ_CP018800.1"/>
</dbReference>
<evidence type="ECO:0000259" key="5">
    <source>
        <dbReference type="Pfam" id="PF04085"/>
    </source>
</evidence>
<accession>A0A2K8L529</accession>
<dbReference type="KEGG" id="mfn:Ga0123462_0072"/>
<dbReference type="PANTHER" id="PTHR34138:SF1">
    <property type="entry name" value="CELL SHAPE-DETERMINING PROTEIN MREC"/>
    <property type="match status" value="1"/>
</dbReference>
<evidence type="ECO:0000256" key="1">
    <source>
        <dbReference type="ARBA" id="ARBA00009369"/>
    </source>
</evidence>